<sequence>MPKIIIHTNLKDEDIPAGFEHKVAKKVSEVVNCTTECIYVSITRGDRMSHNGSSDPMAFIDMMACARFNEKNNPGHSLQFLKFFSEELKLPLSRVLIQYHDAQKHNFGCIRQPPEYKVPKLSTTVQPTNHKSASPHKNYDGIGKQITICCLQIGG</sequence>
<evidence type="ECO:0000256" key="3">
    <source>
        <dbReference type="ARBA" id="ARBA00022514"/>
    </source>
</evidence>
<dbReference type="GO" id="GO:0050178">
    <property type="term" value="F:phenylpyruvate tautomerase activity"/>
    <property type="evidence" value="ECO:0007669"/>
    <property type="project" value="UniProtKB-EC"/>
</dbReference>
<dbReference type="AlphaFoldDB" id="A0A6J8AV27"/>
<comment type="catalytic activity">
    <reaction evidence="6">
        <text>3-phenylpyruvate = enol-phenylpyruvate</text>
        <dbReference type="Rhea" id="RHEA:17097"/>
        <dbReference type="ChEBI" id="CHEBI:16815"/>
        <dbReference type="ChEBI" id="CHEBI:18005"/>
        <dbReference type="EC" id="5.3.2.1"/>
    </reaction>
</comment>
<gene>
    <name evidence="13" type="ORF">MCOR_10507</name>
</gene>
<dbReference type="EC" id="5.3.3.12" evidence="8"/>
<keyword evidence="5" id="KW-0413">Isomerase</keyword>
<dbReference type="Pfam" id="PF01187">
    <property type="entry name" value="MIF"/>
    <property type="match status" value="1"/>
</dbReference>
<evidence type="ECO:0000313" key="14">
    <source>
        <dbReference type="Proteomes" id="UP000507470"/>
    </source>
</evidence>
<dbReference type="InterPro" id="IPR014347">
    <property type="entry name" value="Tautomerase/MIF_sf"/>
</dbReference>
<organism evidence="13 14">
    <name type="scientific">Mytilus coruscus</name>
    <name type="common">Sea mussel</name>
    <dbReference type="NCBI Taxonomy" id="42192"/>
    <lineage>
        <taxon>Eukaryota</taxon>
        <taxon>Metazoa</taxon>
        <taxon>Spiralia</taxon>
        <taxon>Lophotrochozoa</taxon>
        <taxon>Mollusca</taxon>
        <taxon>Bivalvia</taxon>
        <taxon>Autobranchia</taxon>
        <taxon>Pteriomorphia</taxon>
        <taxon>Mytilida</taxon>
        <taxon>Mytiloidea</taxon>
        <taxon>Mytilidae</taxon>
        <taxon>Mytilinae</taxon>
        <taxon>Mytilus</taxon>
    </lineage>
</organism>
<evidence type="ECO:0000256" key="11">
    <source>
        <dbReference type="ARBA" id="ARBA00041912"/>
    </source>
</evidence>
<proteinExistence type="inferred from homology"/>
<evidence type="ECO:0000256" key="5">
    <source>
        <dbReference type="ARBA" id="ARBA00023235"/>
    </source>
</evidence>
<evidence type="ECO:0000256" key="7">
    <source>
        <dbReference type="ARBA" id="ARBA00036823"/>
    </source>
</evidence>
<accession>A0A6J8AV27</accession>
<evidence type="ECO:0000256" key="9">
    <source>
        <dbReference type="ARBA" id="ARBA00039086"/>
    </source>
</evidence>
<name>A0A6J8AV27_MYTCO</name>
<dbReference type="OrthoDB" id="6080988at2759"/>
<evidence type="ECO:0000256" key="10">
    <source>
        <dbReference type="ARBA" id="ARBA00041631"/>
    </source>
</evidence>
<dbReference type="GO" id="GO:0005125">
    <property type="term" value="F:cytokine activity"/>
    <property type="evidence" value="ECO:0007669"/>
    <property type="project" value="UniProtKB-KW"/>
</dbReference>
<evidence type="ECO:0000313" key="13">
    <source>
        <dbReference type="EMBL" id="CAC5372417.1"/>
    </source>
</evidence>
<dbReference type="GO" id="GO:0004167">
    <property type="term" value="F:dopachrome isomerase activity"/>
    <property type="evidence" value="ECO:0007669"/>
    <property type="project" value="UniProtKB-EC"/>
</dbReference>
<evidence type="ECO:0000256" key="2">
    <source>
        <dbReference type="ARBA" id="ARBA00005851"/>
    </source>
</evidence>
<protein>
    <recommendedName>
        <fullName evidence="12">L-dopachrome isomerase</fullName>
        <ecNumber evidence="9">5.3.2.1</ecNumber>
        <ecNumber evidence="8">5.3.3.12</ecNumber>
    </recommendedName>
    <alternativeName>
        <fullName evidence="10">L-dopachrome tautomerase</fullName>
    </alternativeName>
    <alternativeName>
        <fullName evidence="11">Phenylpyruvate tautomerase</fullName>
    </alternativeName>
</protein>
<dbReference type="Gene3D" id="3.30.429.10">
    <property type="entry name" value="Macrophage Migration Inhibitory Factor"/>
    <property type="match status" value="1"/>
</dbReference>
<dbReference type="EMBL" id="CACVKT020001846">
    <property type="protein sequence ID" value="CAC5372417.1"/>
    <property type="molecule type" value="Genomic_DNA"/>
</dbReference>
<comment type="similarity">
    <text evidence="2">Belongs to the MIF family.</text>
</comment>
<keyword evidence="14" id="KW-1185">Reference proteome</keyword>
<dbReference type="InterPro" id="IPR001398">
    <property type="entry name" value="Macrophage_inhib_fac"/>
</dbReference>
<keyword evidence="4" id="KW-0964">Secreted</keyword>
<dbReference type="EC" id="5.3.2.1" evidence="9"/>
<dbReference type="PANTHER" id="PTHR11954">
    <property type="entry name" value="D-DOPACHROME DECARBOXYLASE"/>
    <property type="match status" value="1"/>
</dbReference>
<evidence type="ECO:0000256" key="1">
    <source>
        <dbReference type="ARBA" id="ARBA00004613"/>
    </source>
</evidence>
<dbReference type="PANTHER" id="PTHR11954:SF6">
    <property type="entry name" value="MACROPHAGE MIGRATION INHIBITORY FACTOR"/>
    <property type="match status" value="1"/>
</dbReference>
<reference evidence="13 14" key="1">
    <citation type="submission" date="2020-06" db="EMBL/GenBank/DDBJ databases">
        <authorList>
            <person name="Li R."/>
            <person name="Bekaert M."/>
        </authorList>
    </citation>
    <scope>NUCLEOTIDE SEQUENCE [LARGE SCALE GENOMIC DNA]</scope>
    <source>
        <strain evidence="14">wild</strain>
    </source>
</reference>
<evidence type="ECO:0000256" key="8">
    <source>
        <dbReference type="ARBA" id="ARBA00038932"/>
    </source>
</evidence>
<dbReference type="Proteomes" id="UP000507470">
    <property type="component" value="Unassembled WGS sequence"/>
</dbReference>
<comment type="subcellular location">
    <subcellularLocation>
        <location evidence="1">Secreted</location>
    </subcellularLocation>
</comment>
<comment type="catalytic activity">
    <reaction evidence="7">
        <text>L-dopachrome = 5,6-dihydroxyindole-2-carboxylate</text>
        <dbReference type="Rhea" id="RHEA:13041"/>
        <dbReference type="ChEBI" id="CHEBI:16875"/>
        <dbReference type="ChEBI" id="CHEBI:57509"/>
        <dbReference type="EC" id="5.3.3.12"/>
    </reaction>
</comment>
<keyword evidence="3" id="KW-0202">Cytokine</keyword>
<dbReference type="SUPFAM" id="SSF55331">
    <property type="entry name" value="Tautomerase/MIF"/>
    <property type="match status" value="1"/>
</dbReference>
<evidence type="ECO:0000256" key="12">
    <source>
        <dbReference type="ARBA" id="ARBA00042730"/>
    </source>
</evidence>
<dbReference type="GO" id="GO:0005615">
    <property type="term" value="C:extracellular space"/>
    <property type="evidence" value="ECO:0007669"/>
    <property type="project" value="UniProtKB-KW"/>
</dbReference>
<evidence type="ECO:0000256" key="6">
    <source>
        <dbReference type="ARBA" id="ARBA00036735"/>
    </source>
</evidence>
<evidence type="ECO:0000256" key="4">
    <source>
        <dbReference type="ARBA" id="ARBA00022525"/>
    </source>
</evidence>